<sequence>MRRFLLIVLIVAGACNVWAQKQQPEKLTEVNAPENIASQETRKSFIPPADFNLKSGAVLNSDFQVEFVNFPENAKSAFLYAISIYENLISSPVPIKVQANWETLGTNVLALTKPSSFYKNFDGARLADVYYPVALAEKLAEKEFNGSEADIICTFNKNINWYKGTNGDGPSDEYDLVTVALHEIIHGLGFSGFFNVENGEGNLKNSNGVPSIYDVYIYNSLNQKVADENTFAIPSAALKNQLVSQALLLKSNNEQTKQNIYAPSSWNSGTSIYHYNESGYAKGDANALMSPYIFKGEAIHHPGDKTLALLAEFGWKSLSIEGAEIKDFEETCEKLPVSVQVNSELDIDMSSVKITYSTDKFATSKTETLAFNRTSNQFEGEITLNNQKGKIQYYYEATSTNSIKFTCPDRAPERIYSFSIGPDYYPPVLKHNPEKLVATAHPVLDLNAIATDNVGIEAVTVEFRINGAVKEQVALNKKATDLYGGQVELPFGLTDNDVVEYRILAQDNTARGNKRFAPATGYYTVDVFESQKPLTGYYSNFDSENSDFEISDFEMNKPEGFSSGNLHTINPYPESSIENEKYNLIAQLKYPIILEENGLMTFDEVVLVEPGEKGTTYTEEMFWDFVIVEGSKNNGKSWLPVTEGYDSGVDELWTSYFQNTLKSTVSEANGQENMFLTQTIDLTDNTEFEAGDTVIFRFRLASDKAVTGWGWAIDNLSIQEMTTAANDIEAEAEVAIYPNPFKQSIYVEGFTAEDLSDVEIIVTDLYGKTVFRETRYDASYNRKMKIDLPNVAPGIYMACITDNHSNTITQKIIKN</sequence>
<reference evidence="3" key="1">
    <citation type="submission" date="2022-11" db="EMBL/GenBank/DDBJ databases">
        <title>Marilongibacter aestuarii gen. nov., sp. nov., isolated from tidal flat sediment.</title>
        <authorList>
            <person name="Jiayan W."/>
        </authorList>
    </citation>
    <scope>NUCLEOTIDE SEQUENCE</scope>
    <source>
        <strain evidence="3">Z1-6</strain>
    </source>
</reference>
<dbReference type="AlphaFoldDB" id="A0A9X3F659"/>
<keyword evidence="4" id="KW-1185">Reference proteome</keyword>
<dbReference type="Gene3D" id="2.60.120.260">
    <property type="entry name" value="Galactose-binding domain-like"/>
    <property type="match status" value="1"/>
</dbReference>
<evidence type="ECO:0000313" key="3">
    <source>
        <dbReference type="EMBL" id="MCY1721233.1"/>
    </source>
</evidence>
<keyword evidence="1" id="KW-0732">Signal</keyword>
<evidence type="ECO:0000259" key="2">
    <source>
        <dbReference type="Pfam" id="PF18962"/>
    </source>
</evidence>
<feature type="signal peptide" evidence="1">
    <location>
        <begin position="1"/>
        <end position="19"/>
    </location>
</feature>
<dbReference type="InterPro" id="IPR026444">
    <property type="entry name" value="Secre_tail"/>
</dbReference>
<gene>
    <name evidence="3" type="ORF">OU798_12820</name>
</gene>
<dbReference type="InterPro" id="IPR024079">
    <property type="entry name" value="MetalloPept_cat_dom_sf"/>
</dbReference>
<evidence type="ECO:0000256" key="1">
    <source>
        <dbReference type="SAM" id="SignalP"/>
    </source>
</evidence>
<organism evidence="3 4">
    <name type="scientific">Draconibacterium aestuarii</name>
    <dbReference type="NCBI Taxonomy" id="2998507"/>
    <lineage>
        <taxon>Bacteria</taxon>
        <taxon>Pseudomonadati</taxon>
        <taxon>Bacteroidota</taxon>
        <taxon>Bacteroidia</taxon>
        <taxon>Marinilabiliales</taxon>
        <taxon>Prolixibacteraceae</taxon>
        <taxon>Draconibacterium</taxon>
    </lineage>
</organism>
<proteinExistence type="predicted"/>
<accession>A0A9X3F659</accession>
<dbReference type="PROSITE" id="PS51257">
    <property type="entry name" value="PROKAR_LIPOPROTEIN"/>
    <property type="match status" value="1"/>
</dbReference>
<protein>
    <submittedName>
        <fullName evidence="3">T9SS type A sorting domain-containing protein</fullName>
    </submittedName>
</protein>
<dbReference type="Proteomes" id="UP001145087">
    <property type="component" value="Unassembled WGS sequence"/>
</dbReference>
<dbReference type="RefSeq" id="WP_343333565.1">
    <property type="nucleotide sequence ID" value="NZ_JAPOHD010000027.1"/>
</dbReference>
<feature type="chain" id="PRO_5040722079" evidence="1">
    <location>
        <begin position="20"/>
        <end position="815"/>
    </location>
</feature>
<feature type="domain" description="Secretion system C-terminal sorting" evidence="2">
    <location>
        <begin position="736"/>
        <end position="813"/>
    </location>
</feature>
<dbReference type="GO" id="GO:0008237">
    <property type="term" value="F:metallopeptidase activity"/>
    <property type="evidence" value="ECO:0007669"/>
    <property type="project" value="InterPro"/>
</dbReference>
<comment type="caution">
    <text evidence="3">The sequence shown here is derived from an EMBL/GenBank/DDBJ whole genome shotgun (WGS) entry which is preliminary data.</text>
</comment>
<dbReference type="Pfam" id="PF18962">
    <property type="entry name" value="Por_Secre_tail"/>
    <property type="match status" value="1"/>
</dbReference>
<dbReference type="Gene3D" id="3.40.390.10">
    <property type="entry name" value="Collagenase (Catalytic Domain)"/>
    <property type="match status" value="1"/>
</dbReference>
<name>A0A9X3F659_9BACT</name>
<dbReference type="EMBL" id="JAPOHD010000027">
    <property type="protein sequence ID" value="MCY1721233.1"/>
    <property type="molecule type" value="Genomic_DNA"/>
</dbReference>
<dbReference type="NCBIfam" id="TIGR04183">
    <property type="entry name" value="Por_Secre_tail"/>
    <property type="match status" value="1"/>
</dbReference>
<evidence type="ECO:0000313" key="4">
    <source>
        <dbReference type="Proteomes" id="UP001145087"/>
    </source>
</evidence>